<evidence type="ECO:0000256" key="1">
    <source>
        <dbReference type="ARBA" id="ARBA00006987"/>
    </source>
</evidence>
<dbReference type="PIRSF" id="PIRSF017082">
    <property type="entry name" value="YflP"/>
    <property type="match status" value="1"/>
</dbReference>
<protein>
    <submittedName>
        <fullName evidence="2">TTT family tricarboxylate membrane protein</fullName>
    </submittedName>
</protein>
<sequence length="368" mass="38231">MNTTLFANTRIASGRSRPSVVRIVHSLFEMGITMARTKFLRLAAVAAGLMLAATGCGVTGDDAGASGSSAESGPVTGLRIMVPNSPGGGYDTTARVAGTVMEEAGIAKSLEVFNLAGAGGTVGLARIVNEKGNEDLGMLMGLGVVGASYTNDTDAKLTDTTPIARLIQEPGAIMVSKDSPYKSIEDLVAAWKKDPSKLAVGGGSSPGGPDHLLPMQLAQTVGIDPTKVNFVSYDGGGDLLPAILGNKLGFAASGAGEFLKQIESGDVRVLAASGAERLEGVDAPTLKESDIDLEFSNWRGLVAPPGISDEAKTRWISTLEKMHGSEEWKKALKDNGWTDAFITGDEFSTFLTDQDKRVSDVLAKLGLA</sequence>
<accession>M7MW85</accession>
<dbReference type="EMBL" id="AOCK01000003">
    <property type="protein sequence ID" value="EMQ99205.1"/>
    <property type="molecule type" value="Genomic_DNA"/>
</dbReference>
<reference evidence="2 3" key="1">
    <citation type="journal article" date="2013" name="Genome Announc.">
        <title>Draft Genome Sequence of Arthrobacter gangotriensis Strain Lz1yT, Isolated from a Penguin Rookery Soil Sample Collected in Antarctica, near the Indian Station Dakshin Gangotri.</title>
        <authorList>
            <person name="Shivaji S."/>
            <person name="Ara S."/>
            <person name="Bandi S."/>
            <person name="Singh A."/>
            <person name="Kumar Pinnaka A."/>
        </authorList>
    </citation>
    <scope>NUCLEOTIDE SEQUENCE [LARGE SCALE GENOMIC DNA]</scope>
    <source>
        <strain evidence="2 3">Lz1y</strain>
    </source>
</reference>
<dbReference type="PATRIC" id="fig|1276920.7.peg.1188"/>
<dbReference type="Proteomes" id="UP000012015">
    <property type="component" value="Unassembled WGS sequence"/>
</dbReference>
<dbReference type="CDD" id="cd07012">
    <property type="entry name" value="PBP2_Bug_TTT"/>
    <property type="match status" value="1"/>
</dbReference>
<dbReference type="AlphaFoldDB" id="M7MW85"/>
<organism evidence="2 3">
    <name type="scientific">Paeniglutamicibacter gangotriensis Lz1y</name>
    <dbReference type="NCBI Taxonomy" id="1276920"/>
    <lineage>
        <taxon>Bacteria</taxon>
        <taxon>Bacillati</taxon>
        <taxon>Actinomycetota</taxon>
        <taxon>Actinomycetes</taxon>
        <taxon>Micrococcales</taxon>
        <taxon>Micrococcaceae</taxon>
        <taxon>Paeniglutamicibacter</taxon>
    </lineage>
</organism>
<dbReference type="Gene3D" id="3.40.190.150">
    <property type="entry name" value="Bordetella uptake gene, domain 1"/>
    <property type="match status" value="1"/>
</dbReference>
<dbReference type="InterPro" id="IPR005064">
    <property type="entry name" value="BUG"/>
</dbReference>
<dbReference type="Gene3D" id="3.40.190.10">
    <property type="entry name" value="Periplasmic binding protein-like II"/>
    <property type="match status" value="1"/>
</dbReference>
<name>M7MW85_9MICC</name>
<evidence type="ECO:0000313" key="2">
    <source>
        <dbReference type="EMBL" id="EMQ99205.1"/>
    </source>
</evidence>
<gene>
    <name evidence="2" type="primary">yflP</name>
    <name evidence="2" type="ORF">ADIAG_01195</name>
</gene>
<dbReference type="InterPro" id="IPR042100">
    <property type="entry name" value="Bug_dom1"/>
</dbReference>
<dbReference type="STRING" id="1276920.ADIAG_01195"/>
<evidence type="ECO:0000313" key="3">
    <source>
        <dbReference type="Proteomes" id="UP000012015"/>
    </source>
</evidence>
<dbReference type="PANTHER" id="PTHR42928:SF3">
    <property type="entry name" value="UPF0065 PROTEIN YFLP"/>
    <property type="match status" value="1"/>
</dbReference>
<comment type="caution">
    <text evidence="2">The sequence shown here is derived from an EMBL/GenBank/DDBJ whole genome shotgun (WGS) entry which is preliminary data.</text>
</comment>
<dbReference type="Pfam" id="PF03401">
    <property type="entry name" value="TctC"/>
    <property type="match status" value="1"/>
</dbReference>
<proteinExistence type="inferred from homology"/>
<dbReference type="PANTHER" id="PTHR42928">
    <property type="entry name" value="TRICARBOXYLATE-BINDING PROTEIN"/>
    <property type="match status" value="1"/>
</dbReference>
<comment type="similarity">
    <text evidence="1">Belongs to the UPF0065 (bug) family.</text>
</comment>
<keyword evidence="3" id="KW-1185">Reference proteome</keyword>
<dbReference type="SUPFAM" id="SSF53850">
    <property type="entry name" value="Periplasmic binding protein-like II"/>
    <property type="match status" value="1"/>
</dbReference>
<dbReference type="eggNOG" id="COG3181">
    <property type="taxonomic scope" value="Bacteria"/>
</dbReference>